<dbReference type="EMBL" id="DVOG01000150">
    <property type="protein sequence ID" value="HIV04657.1"/>
    <property type="molecule type" value="Genomic_DNA"/>
</dbReference>
<name>A0A9D1NLD3_9BACT</name>
<dbReference type="Pfam" id="PF10055">
    <property type="entry name" value="DUF2292"/>
    <property type="match status" value="1"/>
</dbReference>
<dbReference type="Proteomes" id="UP000886812">
    <property type="component" value="Unassembled WGS sequence"/>
</dbReference>
<accession>A0A9D1NLD3</accession>
<comment type="caution">
    <text evidence="1">The sequence shown here is derived from an EMBL/GenBank/DDBJ whole genome shotgun (WGS) entry which is preliminary data.</text>
</comment>
<reference evidence="1" key="2">
    <citation type="journal article" date="2021" name="PeerJ">
        <title>Extensive microbial diversity within the chicken gut microbiome revealed by metagenomics and culture.</title>
        <authorList>
            <person name="Gilroy R."/>
            <person name="Ravi A."/>
            <person name="Getino M."/>
            <person name="Pursley I."/>
            <person name="Horton D.L."/>
            <person name="Alikhan N.F."/>
            <person name="Baker D."/>
            <person name="Gharbi K."/>
            <person name="Hall N."/>
            <person name="Watson M."/>
            <person name="Adriaenssens E.M."/>
            <person name="Foster-Nyarko E."/>
            <person name="Jarju S."/>
            <person name="Secka A."/>
            <person name="Antonio M."/>
            <person name="Oren A."/>
            <person name="Chaudhuri R.R."/>
            <person name="La Ragione R."/>
            <person name="Hildebrand F."/>
            <person name="Pallen M.J."/>
        </authorList>
    </citation>
    <scope>NUCLEOTIDE SEQUENCE</scope>
    <source>
        <strain evidence="1">10669</strain>
    </source>
</reference>
<dbReference type="InterPro" id="IPR018743">
    <property type="entry name" value="DUF2292"/>
</dbReference>
<dbReference type="AlphaFoldDB" id="A0A9D1NLD3"/>
<protein>
    <submittedName>
        <fullName evidence="1">YezD family protein</fullName>
    </submittedName>
</protein>
<evidence type="ECO:0000313" key="1">
    <source>
        <dbReference type="EMBL" id="HIV04657.1"/>
    </source>
</evidence>
<sequence length="46" mass="5323">MRTQPQDVIEKIKEQLGTLKFGELTVVVHDGKVVQIEVKEKIRFSK</sequence>
<proteinExistence type="predicted"/>
<organism evidence="1 2">
    <name type="scientific">Candidatus Spyradosoma merdigallinarum</name>
    <dbReference type="NCBI Taxonomy" id="2840950"/>
    <lineage>
        <taxon>Bacteria</taxon>
        <taxon>Pseudomonadati</taxon>
        <taxon>Verrucomicrobiota</taxon>
        <taxon>Opitutia</taxon>
        <taxon>Opitutia incertae sedis</taxon>
        <taxon>Candidatus Spyradosoma</taxon>
    </lineage>
</organism>
<evidence type="ECO:0000313" key="2">
    <source>
        <dbReference type="Proteomes" id="UP000886812"/>
    </source>
</evidence>
<gene>
    <name evidence="1" type="ORF">IAC75_05875</name>
</gene>
<reference evidence="1" key="1">
    <citation type="submission" date="2020-10" db="EMBL/GenBank/DDBJ databases">
        <authorList>
            <person name="Gilroy R."/>
        </authorList>
    </citation>
    <scope>NUCLEOTIDE SEQUENCE</scope>
    <source>
        <strain evidence="1">10669</strain>
    </source>
</reference>